<evidence type="ECO:0000313" key="17">
    <source>
        <dbReference type="EMBL" id="QTL39785.1"/>
    </source>
</evidence>
<evidence type="ECO:0000259" key="15">
    <source>
        <dbReference type="Pfam" id="PF00365"/>
    </source>
</evidence>
<dbReference type="UniPathway" id="UPA00109">
    <property type="reaction ID" value="UER00182"/>
</dbReference>
<dbReference type="PRINTS" id="PR00476">
    <property type="entry name" value="PHFRCTKINASE"/>
</dbReference>
<evidence type="ECO:0000256" key="6">
    <source>
        <dbReference type="ARBA" id="ARBA00022679"/>
    </source>
</evidence>
<feature type="binding site" description="in other chain" evidence="14">
    <location>
        <begin position="173"/>
        <end position="175"/>
    </location>
    <ligand>
        <name>substrate</name>
        <note>ligand shared between dimeric partners</note>
    </ligand>
</feature>
<dbReference type="FunFam" id="3.40.50.460:FF:000002">
    <property type="entry name" value="ATP-dependent 6-phosphofructokinase"/>
    <property type="match status" value="1"/>
</dbReference>
<sequence length="325" mass="35859">MINKIKRIGVLTSGGDAPGMNAAIRGVVRAALTDGLEVYGIYDGYLGLYENRMKKLDRFSVSDMINRGGTFLGSARFPEFRDDKVREIAIENMRKSEIDALVVIGGDGSYLGAKKLTEAGFPCIGLPGTIDNDVAGTDYTIGYFTALETIVEAIDRLRDTSTSHKRISIVEVMGRYCGDLTLSAAIAGGCEFIVLPEREVPFDREELLAEIKVGIQKGKRHAIVAITEYVCDVDELAKYIETETRHETRATVLGHIQRGGAPVAYDRILASRMGAYSVQLLLEGYGGRCVGIQNEKLVHHDIIDAVQNMQRIFKKDWLETAKKLY</sequence>
<evidence type="ECO:0000256" key="8">
    <source>
        <dbReference type="ARBA" id="ARBA00022741"/>
    </source>
</evidence>
<evidence type="ECO:0000256" key="2">
    <source>
        <dbReference type="ARBA" id="ARBA00004496"/>
    </source>
</evidence>
<dbReference type="Proteomes" id="UP000665047">
    <property type="component" value="Chromosome"/>
</dbReference>
<dbReference type="FunFam" id="3.40.50.450:FF:000001">
    <property type="entry name" value="ATP-dependent 6-phosphofructokinase"/>
    <property type="match status" value="1"/>
</dbReference>
<dbReference type="EMBL" id="NIBS01000015">
    <property type="protein sequence ID" value="PHM26233.1"/>
    <property type="molecule type" value="Genomic_DNA"/>
</dbReference>
<reference evidence="17 19" key="2">
    <citation type="submission" date="2021-03" db="EMBL/GenBank/DDBJ databases">
        <title>Complete Genome Sequence Data of Xenorhabdus budapestensis strain C72, a Candidate Biological Control Agent, from China.</title>
        <authorList>
            <person name="LI B."/>
            <person name="WANG S."/>
            <person name="QIU D."/>
        </authorList>
    </citation>
    <scope>NUCLEOTIDE SEQUENCE [LARGE SCALE GENOMIC DNA]</scope>
    <source>
        <strain evidence="17 19">C-7-2</strain>
    </source>
</reference>
<dbReference type="Gene3D" id="3.40.50.450">
    <property type="match status" value="1"/>
</dbReference>
<keyword evidence="6 14" id="KW-0808">Transferase</keyword>
<dbReference type="InterPro" id="IPR015912">
    <property type="entry name" value="Phosphofructokinase_CS"/>
</dbReference>
<keyword evidence="5 14" id="KW-0021">Allosteric enzyme</keyword>
<dbReference type="InterPro" id="IPR012828">
    <property type="entry name" value="PFKA_ATP_prok"/>
</dbReference>
<dbReference type="Gene3D" id="3.40.50.460">
    <property type="entry name" value="Phosphofructokinase domain"/>
    <property type="match status" value="1"/>
</dbReference>
<comment type="pathway">
    <text evidence="3 14">Carbohydrate degradation; glycolysis; D-glyceraldehyde 3-phosphate and glycerone phosphate from D-glucose: step 3/4.</text>
</comment>
<feature type="binding site" evidence="14">
    <location>
        <position position="249"/>
    </location>
    <ligand>
        <name>substrate</name>
        <note>ligand shared between dimeric partners</note>
    </ligand>
</feature>
<dbReference type="GO" id="GO:0005524">
    <property type="term" value="F:ATP binding"/>
    <property type="evidence" value="ECO:0007669"/>
    <property type="project" value="UniProtKB-UniRule"/>
</dbReference>
<comment type="catalytic activity">
    <reaction evidence="13 14">
        <text>beta-D-fructose 6-phosphate + ATP = beta-D-fructose 1,6-bisphosphate + ADP + H(+)</text>
        <dbReference type="Rhea" id="RHEA:16109"/>
        <dbReference type="ChEBI" id="CHEBI:15378"/>
        <dbReference type="ChEBI" id="CHEBI:30616"/>
        <dbReference type="ChEBI" id="CHEBI:32966"/>
        <dbReference type="ChEBI" id="CHEBI:57634"/>
        <dbReference type="ChEBI" id="CHEBI:456216"/>
        <dbReference type="EC" id="2.7.1.11"/>
    </reaction>
</comment>
<dbReference type="RefSeq" id="WP_099136513.1">
    <property type="nucleotide sequence ID" value="NZ_CAWNNJ010000057.1"/>
</dbReference>
<dbReference type="OrthoDB" id="9802503at2"/>
<dbReference type="PIRSF" id="PIRSF000532">
    <property type="entry name" value="ATP_PFK_prok"/>
    <property type="match status" value="1"/>
</dbReference>
<evidence type="ECO:0000256" key="3">
    <source>
        <dbReference type="ARBA" id="ARBA00004679"/>
    </source>
</evidence>
<comment type="similarity">
    <text evidence="14">Belongs to the phosphofructokinase type A (PFKA) family. ATP-dependent PFK group I subfamily. Prokaryotic clade 'B1' sub-subfamily.</text>
</comment>
<comment type="subunit">
    <text evidence="14">Homotetramer.</text>
</comment>
<feature type="binding site" evidence="14">
    <location>
        <begin position="25"/>
        <end position="29"/>
    </location>
    <ligand>
        <name>ADP</name>
        <dbReference type="ChEBI" id="CHEBI:456216"/>
        <note>allosteric activator; ligand shared between dimeric partners</note>
    </ligand>
</feature>
<dbReference type="AlphaFoldDB" id="A0A2D0IWC1"/>
<dbReference type="GO" id="GO:0005945">
    <property type="term" value="C:6-phosphofructokinase complex"/>
    <property type="evidence" value="ECO:0007669"/>
    <property type="project" value="TreeGrafter"/>
</dbReference>
<keyword evidence="12 14" id="KW-0324">Glycolysis</keyword>
<feature type="binding site" description="in other chain" evidence="14">
    <location>
        <position position="158"/>
    </location>
    <ligand>
        <name>ADP</name>
        <dbReference type="ChEBI" id="CHEBI:456216"/>
        <note>allosteric activator; ligand shared between dimeric partners</note>
    </ligand>
</feature>
<proteinExistence type="inferred from homology"/>
<dbReference type="NCBIfam" id="TIGR02482">
    <property type="entry name" value="PFKA_ATP"/>
    <property type="match status" value="1"/>
</dbReference>
<accession>A0A2D0IWC1</accession>
<evidence type="ECO:0000256" key="10">
    <source>
        <dbReference type="ARBA" id="ARBA00022840"/>
    </source>
</evidence>
<evidence type="ECO:0000313" key="19">
    <source>
        <dbReference type="Proteomes" id="UP000665047"/>
    </source>
</evidence>
<protein>
    <recommendedName>
        <fullName evidence="14">ATP-dependent 6-phosphofructokinase</fullName>
        <shortName evidence="14">ATP-PFK</shortName>
        <shortName evidence="14">Phosphofructokinase</shortName>
        <ecNumber evidence="14">2.7.1.11</ecNumber>
    </recommendedName>
    <alternativeName>
        <fullName evidence="14">Phosphohexokinase</fullName>
    </alternativeName>
</protein>
<name>A0A2D0IWC1_XENBU</name>
<reference evidence="16 18" key="1">
    <citation type="journal article" date="2017" name="Nat. Microbiol.">
        <title>Natural product diversity associated with the nematode symbionts Photorhabdus and Xenorhabdus.</title>
        <authorList>
            <person name="Tobias N.J."/>
            <person name="Wolff H."/>
            <person name="Djahanschiri B."/>
            <person name="Grundmann F."/>
            <person name="Kronenwerth M."/>
            <person name="Shi Y.M."/>
            <person name="Simonyi S."/>
            <person name="Grun P."/>
            <person name="Shapiro-Ilan D."/>
            <person name="Pidot S.J."/>
            <person name="Stinear T.P."/>
            <person name="Ebersberger I."/>
            <person name="Bode H.B."/>
        </authorList>
    </citation>
    <scope>NUCLEOTIDE SEQUENCE [LARGE SCALE GENOMIC DNA]</scope>
    <source>
        <strain evidence="16 18">DSM 16342</strain>
    </source>
</reference>
<dbReference type="HAMAP" id="MF_00339">
    <property type="entry name" value="Phosphofructokinase_I_B1"/>
    <property type="match status" value="1"/>
</dbReference>
<keyword evidence="4 14" id="KW-0963">Cytoplasm</keyword>
<dbReference type="GO" id="GO:0042802">
    <property type="term" value="F:identical protein binding"/>
    <property type="evidence" value="ECO:0007669"/>
    <property type="project" value="TreeGrafter"/>
</dbReference>
<dbReference type="GO" id="GO:0061621">
    <property type="term" value="P:canonical glycolysis"/>
    <property type="evidence" value="ECO:0007669"/>
    <property type="project" value="TreeGrafter"/>
</dbReference>
<comment type="cofactor">
    <cofactor evidence="1 14">
        <name>Mg(2+)</name>
        <dbReference type="ChEBI" id="CHEBI:18420"/>
    </cofactor>
</comment>
<dbReference type="PANTHER" id="PTHR13697">
    <property type="entry name" value="PHOSPHOFRUCTOKINASE"/>
    <property type="match status" value="1"/>
</dbReference>
<comment type="subcellular location">
    <subcellularLocation>
        <location evidence="2 14">Cytoplasm</location>
    </subcellularLocation>
</comment>
<comment type="activity regulation">
    <text evidence="14">Allosterically activated by ADP and other diphosphonucleosides, and allosterically inhibited by phosphoenolpyruvate.</text>
</comment>
<comment type="function">
    <text evidence="14">Catalyzes the phosphorylation of D-fructose 6-phosphate to fructose 1,6-bisphosphate by ATP, the first committing step of glycolysis.</text>
</comment>
<dbReference type="GO" id="GO:0048029">
    <property type="term" value="F:monosaccharide binding"/>
    <property type="evidence" value="ECO:0007669"/>
    <property type="project" value="TreeGrafter"/>
</dbReference>
<feature type="binding site" description="in other chain" evidence="14">
    <location>
        <begin position="255"/>
        <end position="258"/>
    </location>
    <ligand>
        <name>substrate</name>
        <note>ligand shared between dimeric partners</note>
    </ligand>
</feature>
<dbReference type="PANTHER" id="PTHR13697:SF4">
    <property type="entry name" value="ATP-DEPENDENT 6-PHOSPHOFRUCTOKINASE"/>
    <property type="match status" value="1"/>
</dbReference>
<feature type="binding site" description="in other chain" evidence="14">
    <location>
        <position position="228"/>
    </location>
    <ligand>
        <name>substrate</name>
        <note>ligand shared between dimeric partners</note>
    </ligand>
</feature>
<comment type="caution">
    <text evidence="14">Lacks conserved residue(s) required for the propagation of feature annotation.</text>
</comment>
<dbReference type="GO" id="GO:0016208">
    <property type="term" value="F:AMP binding"/>
    <property type="evidence" value="ECO:0007669"/>
    <property type="project" value="TreeGrafter"/>
</dbReference>
<feature type="binding site" evidence="14">
    <location>
        <begin position="76"/>
        <end position="77"/>
    </location>
    <ligand>
        <name>ATP</name>
        <dbReference type="ChEBI" id="CHEBI:30616"/>
    </ligand>
</feature>
<dbReference type="InterPro" id="IPR012003">
    <property type="entry name" value="ATP_PFK_prok-type"/>
</dbReference>
<feature type="binding site" description="in other chain" evidence="14">
    <location>
        <begin position="219"/>
        <end position="221"/>
    </location>
    <ligand>
        <name>ADP</name>
        <dbReference type="ChEBI" id="CHEBI:456216"/>
        <note>allosteric activator; ligand shared between dimeric partners</note>
    </ligand>
</feature>
<evidence type="ECO:0000313" key="16">
    <source>
        <dbReference type="EMBL" id="PHM26233.1"/>
    </source>
</evidence>
<keyword evidence="10 14" id="KW-0067">ATP-binding</keyword>
<evidence type="ECO:0000256" key="12">
    <source>
        <dbReference type="ARBA" id="ARBA00023152"/>
    </source>
</evidence>
<evidence type="ECO:0000313" key="18">
    <source>
        <dbReference type="Proteomes" id="UP000225833"/>
    </source>
</evidence>
<dbReference type="GO" id="GO:0006002">
    <property type="term" value="P:fructose 6-phosphate metabolic process"/>
    <property type="evidence" value="ECO:0007669"/>
    <property type="project" value="UniProtKB-UniRule"/>
</dbReference>
<evidence type="ECO:0000256" key="5">
    <source>
        <dbReference type="ARBA" id="ARBA00022533"/>
    </source>
</evidence>
<dbReference type="GO" id="GO:0070095">
    <property type="term" value="F:fructose-6-phosphate binding"/>
    <property type="evidence" value="ECO:0007669"/>
    <property type="project" value="TreeGrafter"/>
</dbReference>
<dbReference type="InterPro" id="IPR000023">
    <property type="entry name" value="Phosphofructokinase_dom"/>
</dbReference>
<gene>
    <name evidence="14 17" type="primary">pfkA</name>
    <name evidence="17" type="ORF">HGO23_18880</name>
    <name evidence="16" type="ORF">Xbud_02701</name>
</gene>
<evidence type="ECO:0000256" key="7">
    <source>
        <dbReference type="ARBA" id="ARBA00022723"/>
    </source>
</evidence>
<organism evidence="16 18">
    <name type="scientific">Xenorhabdus budapestensis</name>
    <dbReference type="NCBI Taxonomy" id="290110"/>
    <lineage>
        <taxon>Bacteria</taxon>
        <taxon>Pseudomonadati</taxon>
        <taxon>Pseudomonadota</taxon>
        <taxon>Gammaproteobacteria</taxon>
        <taxon>Enterobacterales</taxon>
        <taxon>Morganellaceae</taxon>
        <taxon>Xenorhabdus</taxon>
    </lineage>
</organism>
<feature type="binding site" evidence="14">
    <location>
        <position position="15"/>
    </location>
    <ligand>
        <name>ATP</name>
        <dbReference type="ChEBI" id="CHEBI:30616"/>
    </ligand>
</feature>
<feature type="binding site" description="in other chain" evidence="14">
    <location>
        <position position="217"/>
    </location>
    <ligand>
        <name>ADP</name>
        <dbReference type="ChEBI" id="CHEBI:456216"/>
        <note>allosteric activator; ligand shared between dimeric partners</note>
    </ligand>
</feature>
<dbReference type="NCBIfam" id="NF002872">
    <property type="entry name" value="PRK03202.1"/>
    <property type="match status" value="1"/>
</dbReference>
<dbReference type="GO" id="GO:0003872">
    <property type="term" value="F:6-phosphofructokinase activity"/>
    <property type="evidence" value="ECO:0007669"/>
    <property type="project" value="UniProtKB-UniRule"/>
</dbReference>
<evidence type="ECO:0000256" key="11">
    <source>
        <dbReference type="ARBA" id="ARBA00022842"/>
    </source>
</evidence>
<dbReference type="InterPro" id="IPR035966">
    <property type="entry name" value="PKF_sf"/>
</dbReference>
<feature type="active site" description="Proton acceptor" evidence="14">
    <location>
        <position position="131"/>
    </location>
</feature>
<feature type="binding site" evidence="14">
    <location>
        <begin position="106"/>
        <end position="109"/>
    </location>
    <ligand>
        <name>ATP</name>
        <dbReference type="ChEBI" id="CHEBI:30616"/>
    </ligand>
</feature>
<dbReference type="Pfam" id="PF00365">
    <property type="entry name" value="PFK"/>
    <property type="match status" value="1"/>
</dbReference>
<dbReference type="SUPFAM" id="SSF53784">
    <property type="entry name" value="Phosphofructokinase"/>
    <property type="match status" value="1"/>
</dbReference>
<dbReference type="EMBL" id="CP072455">
    <property type="protein sequence ID" value="QTL39785.1"/>
    <property type="molecule type" value="Genomic_DNA"/>
</dbReference>
<dbReference type="InterPro" id="IPR022953">
    <property type="entry name" value="ATP_PFK"/>
</dbReference>
<dbReference type="GO" id="GO:0030388">
    <property type="term" value="P:fructose 1,6-bisphosphate metabolic process"/>
    <property type="evidence" value="ECO:0007669"/>
    <property type="project" value="TreeGrafter"/>
</dbReference>
<dbReference type="CDD" id="cd00763">
    <property type="entry name" value="Bacterial_PFK"/>
    <property type="match status" value="1"/>
</dbReference>
<feature type="binding site" evidence="14">
    <location>
        <position position="107"/>
    </location>
    <ligand>
        <name>Mg(2+)</name>
        <dbReference type="ChEBI" id="CHEBI:18420"/>
        <note>catalytic</note>
    </ligand>
</feature>
<dbReference type="GO" id="GO:0046872">
    <property type="term" value="F:metal ion binding"/>
    <property type="evidence" value="ECO:0007669"/>
    <property type="project" value="UniProtKB-KW"/>
</dbReference>
<dbReference type="PROSITE" id="PS00433">
    <property type="entry name" value="PHOSPHOFRUCTOKINASE"/>
    <property type="match status" value="1"/>
</dbReference>
<keyword evidence="19" id="KW-1185">Reference proteome</keyword>
<evidence type="ECO:0000256" key="1">
    <source>
        <dbReference type="ARBA" id="ARBA00001946"/>
    </source>
</evidence>
<dbReference type="EC" id="2.7.1.11" evidence="14"/>
<evidence type="ECO:0000256" key="9">
    <source>
        <dbReference type="ARBA" id="ARBA00022777"/>
    </source>
</evidence>
<dbReference type="Proteomes" id="UP000225833">
    <property type="component" value="Unassembled WGS sequence"/>
</dbReference>
<feature type="binding site" description="in other chain" evidence="14">
    <location>
        <begin position="129"/>
        <end position="131"/>
    </location>
    <ligand>
        <name>substrate</name>
        <note>ligand shared between dimeric partners</note>
    </ligand>
</feature>
<keyword evidence="8 14" id="KW-0547">Nucleotide-binding</keyword>
<evidence type="ECO:0000256" key="4">
    <source>
        <dbReference type="ARBA" id="ARBA00022490"/>
    </source>
</evidence>
<evidence type="ECO:0000256" key="13">
    <source>
        <dbReference type="ARBA" id="ARBA00048070"/>
    </source>
</evidence>
<feature type="binding site" evidence="14">
    <location>
        <position position="166"/>
    </location>
    <ligand>
        <name>substrate</name>
        <note>ligand shared between dimeric partners</note>
    </ligand>
</feature>
<keyword evidence="7 14" id="KW-0479">Metal-binding</keyword>
<feature type="binding site" description="in other chain" evidence="14">
    <location>
        <begin position="189"/>
        <end position="191"/>
    </location>
    <ligand>
        <name>ADP</name>
        <dbReference type="ChEBI" id="CHEBI:456216"/>
        <note>allosteric activator; ligand shared between dimeric partners</note>
    </ligand>
</feature>
<feature type="domain" description="Phosphofructokinase" evidence="15">
    <location>
        <begin position="7"/>
        <end position="281"/>
    </location>
</feature>
<keyword evidence="11 14" id="KW-0460">Magnesium</keyword>
<evidence type="ECO:0000256" key="14">
    <source>
        <dbReference type="HAMAP-Rule" id="MF_00339"/>
    </source>
</evidence>
<keyword evidence="9 14" id="KW-0418">Kinase</keyword>